<feature type="binding site" evidence="6">
    <location>
        <position position="149"/>
    </location>
    <ligand>
        <name>S-adenosyl-L-methionine</name>
        <dbReference type="ChEBI" id="CHEBI:59789"/>
    </ligand>
</feature>
<keyword evidence="4 6" id="KW-0808">Transferase</keyword>
<evidence type="ECO:0000256" key="6">
    <source>
        <dbReference type="HAMAP-Rule" id="MF_00735"/>
    </source>
</evidence>
<dbReference type="Proteomes" id="UP000190102">
    <property type="component" value="Unassembled WGS sequence"/>
</dbReference>
<dbReference type="EMBL" id="FUWR01000003">
    <property type="protein sequence ID" value="SJZ56032.1"/>
    <property type="molecule type" value="Genomic_DNA"/>
</dbReference>
<dbReference type="InterPro" id="IPR004498">
    <property type="entry name" value="Ribosomal_PrmA_MeTrfase"/>
</dbReference>
<dbReference type="PANTHER" id="PTHR43648:SF1">
    <property type="entry name" value="ELECTRON TRANSFER FLAVOPROTEIN BETA SUBUNIT LYSINE METHYLTRANSFERASE"/>
    <property type="match status" value="1"/>
</dbReference>
<dbReference type="GO" id="GO:0005737">
    <property type="term" value="C:cytoplasm"/>
    <property type="evidence" value="ECO:0007669"/>
    <property type="project" value="UniProtKB-SubCell"/>
</dbReference>
<comment type="function">
    <text evidence="6">Methylates ribosomal protein L11.</text>
</comment>
<gene>
    <name evidence="6" type="primary">prmA</name>
    <name evidence="7" type="ORF">SAMN02745119_00966</name>
</gene>
<evidence type="ECO:0000256" key="2">
    <source>
        <dbReference type="ARBA" id="ARBA00022490"/>
    </source>
</evidence>
<evidence type="ECO:0000256" key="5">
    <source>
        <dbReference type="ARBA" id="ARBA00022691"/>
    </source>
</evidence>
<evidence type="ECO:0000256" key="3">
    <source>
        <dbReference type="ARBA" id="ARBA00022603"/>
    </source>
</evidence>
<protein>
    <recommendedName>
        <fullName evidence="6">Ribosomal protein L11 methyltransferase</fullName>
        <shortName evidence="6">L11 Mtase</shortName>
        <ecNumber evidence="6">2.1.1.-</ecNumber>
    </recommendedName>
</protein>
<dbReference type="EC" id="2.1.1.-" evidence="6"/>
<dbReference type="SUPFAM" id="SSF53335">
    <property type="entry name" value="S-adenosyl-L-methionine-dependent methyltransferases"/>
    <property type="match status" value="1"/>
</dbReference>
<dbReference type="GO" id="GO:0032259">
    <property type="term" value="P:methylation"/>
    <property type="evidence" value="ECO:0007669"/>
    <property type="project" value="UniProtKB-KW"/>
</dbReference>
<dbReference type="PIRSF" id="PIRSF000401">
    <property type="entry name" value="RPL11_MTase"/>
    <property type="match status" value="1"/>
</dbReference>
<organism evidence="7 8">
    <name type="scientific">Trichlorobacter thiogenes</name>
    <dbReference type="NCBI Taxonomy" id="115783"/>
    <lineage>
        <taxon>Bacteria</taxon>
        <taxon>Pseudomonadati</taxon>
        <taxon>Thermodesulfobacteriota</taxon>
        <taxon>Desulfuromonadia</taxon>
        <taxon>Geobacterales</taxon>
        <taxon>Geobacteraceae</taxon>
        <taxon>Trichlorobacter</taxon>
    </lineage>
</organism>
<dbReference type="OrthoDB" id="9785995at2"/>
<dbReference type="Gene3D" id="3.40.50.150">
    <property type="entry name" value="Vaccinia Virus protein VP39"/>
    <property type="match status" value="1"/>
</dbReference>
<dbReference type="NCBIfam" id="TIGR00406">
    <property type="entry name" value="prmA"/>
    <property type="match status" value="1"/>
</dbReference>
<keyword evidence="7" id="KW-0687">Ribonucleoprotein</keyword>
<comment type="catalytic activity">
    <reaction evidence="6">
        <text>L-lysyl-[protein] + 3 S-adenosyl-L-methionine = N(6),N(6),N(6)-trimethyl-L-lysyl-[protein] + 3 S-adenosyl-L-homocysteine + 3 H(+)</text>
        <dbReference type="Rhea" id="RHEA:54192"/>
        <dbReference type="Rhea" id="RHEA-COMP:9752"/>
        <dbReference type="Rhea" id="RHEA-COMP:13826"/>
        <dbReference type="ChEBI" id="CHEBI:15378"/>
        <dbReference type="ChEBI" id="CHEBI:29969"/>
        <dbReference type="ChEBI" id="CHEBI:57856"/>
        <dbReference type="ChEBI" id="CHEBI:59789"/>
        <dbReference type="ChEBI" id="CHEBI:61961"/>
    </reaction>
</comment>
<dbReference type="Pfam" id="PF06325">
    <property type="entry name" value="PrmA"/>
    <property type="match status" value="1"/>
</dbReference>
<evidence type="ECO:0000313" key="8">
    <source>
        <dbReference type="Proteomes" id="UP000190102"/>
    </source>
</evidence>
<dbReference type="AlphaFoldDB" id="A0A1T4LMU0"/>
<feature type="binding site" evidence="6">
    <location>
        <position position="176"/>
    </location>
    <ligand>
        <name>S-adenosyl-L-methionine</name>
        <dbReference type="ChEBI" id="CHEBI:59789"/>
    </ligand>
</feature>
<feature type="binding site" evidence="6">
    <location>
        <position position="240"/>
    </location>
    <ligand>
        <name>S-adenosyl-L-methionine</name>
        <dbReference type="ChEBI" id="CHEBI:59789"/>
    </ligand>
</feature>
<dbReference type="GO" id="GO:0016279">
    <property type="term" value="F:protein-lysine N-methyltransferase activity"/>
    <property type="evidence" value="ECO:0007669"/>
    <property type="project" value="RHEA"/>
</dbReference>
<keyword evidence="3 6" id="KW-0489">Methyltransferase</keyword>
<name>A0A1T4LMU0_9BACT</name>
<dbReference type="CDD" id="cd02440">
    <property type="entry name" value="AdoMet_MTases"/>
    <property type="match status" value="1"/>
</dbReference>
<evidence type="ECO:0000256" key="4">
    <source>
        <dbReference type="ARBA" id="ARBA00022679"/>
    </source>
</evidence>
<dbReference type="GO" id="GO:0005840">
    <property type="term" value="C:ribosome"/>
    <property type="evidence" value="ECO:0007669"/>
    <property type="project" value="UniProtKB-KW"/>
</dbReference>
<keyword evidence="8" id="KW-1185">Reference proteome</keyword>
<keyword evidence="2 6" id="KW-0963">Cytoplasm</keyword>
<proteinExistence type="inferred from homology"/>
<dbReference type="PANTHER" id="PTHR43648">
    <property type="entry name" value="ELECTRON TRANSFER FLAVOPROTEIN BETA SUBUNIT LYSINE METHYLTRANSFERASE"/>
    <property type="match status" value="1"/>
</dbReference>
<dbReference type="HAMAP" id="MF_00735">
    <property type="entry name" value="Methyltr_PrmA"/>
    <property type="match status" value="1"/>
</dbReference>
<reference evidence="8" key="1">
    <citation type="submission" date="2017-02" db="EMBL/GenBank/DDBJ databases">
        <authorList>
            <person name="Varghese N."/>
            <person name="Submissions S."/>
        </authorList>
    </citation>
    <scope>NUCLEOTIDE SEQUENCE [LARGE SCALE GENOMIC DNA]</scope>
    <source>
        <strain evidence="8">ATCC BAA-34</strain>
    </source>
</reference>
<evidence type="ECO:0000256" key="1">
    <source>
        <dbReference type="ARBA" id="ARBA00009741"/>
    </source>
</evidence>
<evidence type="ECO:0000313" key="7">
    <source>
        <dbReference type="EMBL" id="SJZ56032.1"/>
    </source>
</evidence>
<dbReference type="InterPro" id="IPR029063">
    <property type="entry name" value="SAM-dependent_MTases_sf"/>
</dbReference>
<accession>A0A1T4LMU0</accession>
<comment type="subcellular location">
    <subcellularLocation>
        <location evidence="6">Cytoplasm</location>
    </subcellularLocation>
</comment>
<dbReference type="RefSeq" id="WP_078789246.1">
    <property type="nucleotide sequence ID" value="NZ_FUWR01000003.1"/>
</dbReference>
<sequence length="305" mass="32704">MAASWYQVTCDVPAPLSETVADFLSELSGCGVCTENRDVDSFSPDDIPELATASITCYFTLPCQIEQQLAQITGFLATLPGYTPVIPPQVSLLGEEDWATSWKAHFKPLAIGHRLLITPSWETDGQDEGRAVIVLDPGMAFGTGGHETTRLCLECLESLLVPAPADITTMKILDLGTGSGILAIAAAKLGALQIDAVDIDPQAVIVAEENCTLNKVAEQISCSTTPLEQLGDGYQIILANILAEELVRMAPGIVSRMAPGGSLILSGILAEREELVRNGFDPFPLHFEASLAAGEWRCLHYRRLP</sequence>
<dbReference type="STRING" id="115783.SAMN02745119_00966"/>
<dbReference type="InterPro" id="IPR050078">
    <property type="entry name" value="Ribosomal_L11_MeTrfase_PrmA"/>
</dbReference>
<keyword evidence="7" id="KW-0689">Ribosomal protein</keyword>
<feature type="binding site" evidence="6">
    <location>
        <position position="198"/>
    </location>
    <ligand>
        <name>S-adenosyl-L-methionine</name>
        <dbReference type="ChEBI" id="CHEBI:59789"/>
    </ligand>
</feature>
<comment type="similarity">
    <text evidence="1 6">Belongs to the methyltransferase superfamily. PrmA family.</text>
</comment>
<keyword evidence="5 6" id="KW-0949">S-adenosyl-L-methionine</keyword>